<organism evidence="2 3">
    <name type="scientific">Xanthomonas codiaei</name>
    <dbReference type="NCBI Taxonomy" id="56463"/>
    <lineage>
        <taxon>Bacteria</taxon>
        <taxon>Pseudomonadati</taxon>
        <taxon>Pseudomonadota</taxon>
        <taxon>Gammaproteobacteria</taxon>
        <taxon>Lysobacterales</taxon>
        <taxon>Lysobacteraceae</taxon>
        <taxon>Xanthomonas</taxon>
    </lineage>
</organism>
<dbReference type="InterPro" id="IPR016181">
    <property type="entry name" value="Acyl_CoA_acyltransferase"/>
</dbReference>
<name>A0ABW9MQQ7_9XANT</name>
<dbReference type="RefSeq" id="WP_146091913.1">
    <property type="nucleotide sequence ID" value="NZ_JBJGBS010000101.1"/>
</dbReference>
<reference evidence="2 3" key="1">
    <citation type="submission" date="2024-11" db="EMBL/GenBank/DDBJ databases">
        <title>Genome sequencing of Xanthomonas codiaei.</title>
        <authorList>
            <person name="Studholme D.J."/>
        </authorList>
    </citation>
    <scope>NUCLEOTIDE SEQUENCE [LARGE SCALE GENOMIC DNA]</scope>
    <source>
        <strain evidence="2 3">NCPPB 4350</strain>
    </source>
</reference>
<gene>
    <name evidence="2" type="ORF">ACI6Q5_16850</name>
</gene>
<dbReference type="PANTHER" id="PTHR43233:SF1">
    <property type="entry name" value="FAMILY N-ACETYLTRANSFERASE, PUTATIVE (AFU_ORTHOLOGUE AFUA_6G03350)-RELATED"/>
    <property type="match status" value="1"/>
</dbReference>
<sequence length="114" mass="12885">MDDARLYRMKQRTTRRCSRQATAGGTRNLHDHISDRATFAYPCDAFVLPDHRGRGLIQALMAAIHVRPHLQGLRRFALVTSAAHGLYSAFGCTALRSLQSCMERHVPGMYCLQR</sequence>
<dbReference type="Pfam" id="PF13508">
    <property type="entry name" value="Acetyltransf_7"/>
    <property type="match status" value="1"/>
</dbReference>
<proteinExistence type="predicted"/>
<feature type="domain" description="N-acetyltransferase" evidence="1">
    <location>
        <begin position="35"/>
        <end position="91"/>
    </location>
</feature>
<dbReference type="Proteomes" id="UP001637990">
    <property type="component" value="Unassembled WGS sequence"/>
</dbReference>
<dbReference type="InterPro" id="IPR000182">
    <property type="entry name" value="GNAT_dom"/>
</dbReference>
<evidence type="ECO:0000313" key="3">
    <source>
        <dbReference type="Proteomes" id="UP001637990"/>
    </source>
</evidence>
<dbReference type="InterPro" id="IPR053144">
    <property type="entry name" value="Acetyltransferase_Butenolide"/>
</dbReference>
<accession>A0ABW9MQQ7</accession>
<dbReference type="EMBL" id="JBJGBS010000101">
    <property type="protein sequence ID" value="MFO3706599.1"/>
    <property type="molecule type" value="Genomic_DNA"/>
</dbReference>
<keyword evidence="3" id="KW-1185">Reference proteome</keyword>
<comment type="caution">
    <text evidence="2">The sequence shown here is derived from an EMBL/GenBank/DDBJ whole genome shotgun (WGS) entry which is preliminary data.</text>
</comment>
<dbReference type="Gene3D" id="3.40.630.30">
    <property type="match status" value="1"/>
</dbReference>
<evidence type="ECO:0000259" key="1">
    <source>
        <dbReference type="Pfam" id="PF13508"/>
    </source>
</evidence>
<dbReference type="PANTHER" id="PTHR43233">
    <property type="entry name" value="FAMILY N-ACETYLTRANSFERASE, PUTATIVE (AFU_ORTHOLOGUE AFUA_6G03350)-RELATED"/>
    <property type="match status" value="1"/>
</dbReference>
<protein>
    <recommendedName>
        <fullName evidence="1">N-acetyltransferase domain-containing protein</fullName>
    </recommendedName>
</protein>
<evidence type="ECO:0000313" key="2">
    <source>
        <dbReference type="EMBL" id="MFO3706599.1"/>
    </source>
</evidence>
<dbReference type="SUPFAM" id="SSF55729">
    <property type="entry name" value="Acyl-CoA N-acyltransferases (Nat)"/>
    <property type="match status" value="1"/>
</dbReference>